<sequence length="501" mass="51168">MRTASVERLLAMALVATVAVTIALSLVTALLHPAPAALWAYVDGLEPYNFPTWAGAVVLLLAALACLAAGLAARAARRRDAVWWAAAAVGPTIASLCVATGFHTRIDGLARQVVGTNPLTTDWLPSAIAAGLLFAVPFVVVSRRLPHGRWLLAAVAAVGVGALVSELLVRALGPGGRVPAELAEGVQILGAVGLLLALVGAVTVVRDGTELGILPAGASPDDLAGPRRGGLHASPDLRRRLLWALLLVPTVALSALSLLVTLAFPTPGPKLEQWIGYLNVDAEGNLPTWWAVGLLAIAAVAHLLAGLAGRATGARAAVGWLVTAAILAGMSLDDMTSIHERVGDMVKPEGAGGTDGSFSFYWVIPGAGVALAIAVVVGALARQLRGRPRWLLVGGLGVLFFFALGLEGIEGAVIASQQGSRVVQVLAYHVEELGENVGALLLIGAATSALTVRRRAGALGVRYVGAGEPVEEDGPEPAPVDPAALPTEAIPVAATTPIARG</sequence>
<feature type="transmembrane region" description="Helical" evidence="1">
    <location>
        <begin position="123"/>
        <end position="141"/>
    </location>
</feature>
<feature type="transmembrane region" description="Helical" evidence="1">
    <location>
        <begin position="185"/>
        <end position="205"/>
    </location>
</feature>
<dbReference type="RefSeq" id="WP_345411958.1">
    <property type="nucleotide sequence ID" value="NZ_BAABHO010000007.1"/>
</dbReference>
<reference evidence="3" key="1">
    <citation type="journal article" date="2019" name="Int. J. Syst. Evol. Microbiol.">
        <title>The Global Catalogue of Microorganisms (GCM) 10K type strain sequencing project: providing services to taxonomists for standard genome sequencing and annotation.</title>
        <authorList>
            <consortium name="The Broad Institute Genomics Platform"/>
            <consortium name="The Broad Institute Genome Sequencing Center for Infectious Disease"/>
            <person name="Wu L."/>
            <person name="Ma J."/>
        </authorList>
    </citation>
    <scope>NUCLEOTIDE SEQUENCE [LARGE SCALE GENOMIC DNA]</scope>
    <source>
        <strain evidence="3">JCM 17979</strain>
    </source>
</reference>
<feature type="transmembrane region" description="Helical" evidence="1">
    <location>
        <begin position="288"/>
        <end position="307"/>
    </location>
</feature>
<feature type="transmembrane region" description="Helical" evidence="1">
    <location>
        <begin position="82"/>
        <end position="103"/>
    </location>
</feature>
<dbReference type="Proteomes" id="UP001500928">
    <property type="component" value="Unassembled WGS sequence"/>
</dbReference>
<keyword evidence="1" id="KW-0472">Membrane</keyword>
<feature type="transmembrane region" description="Helical" evidence="1">
    <location>
        <begin position="150"/>
        <end position="173"/>
    </location>
</feature>
<feature type="transmembrane region" description="Helical" evidence="1">
    <location>
        <begin position="241"/>
        <end position="264"/>
    </location>
</feature>
<dbReference type="EMBL" id="BAABHO010000007">
    <property type="protein sequence ID" value="GAA4780901.1"/>
    <property type="molecule type" value="Genomic_DNA"/>
</dbReference>
<evidence type="ECO:0000256" key="1">
    <source>
        <dbReference type="SAM" id="Phobius"/>
    </source>
</evidence>
<comment type="caution">
    <text evidence="2">The sequence shown here is derived from an EMBL/GenBank/DDBJ whole genome shotgun (WGS) entry which is preliminary data.</text>
</comment>
<accession>A0ABP9AHQ5</accession>
<keyword evidence="1" id="KW-1133">Transmembrane helix</keyword>
<feature type="transmembrane region" description="Helical" evidence="1">
    <location>
        <begin position="360"/>
        <end position="381"/>
    </location>
</feature>
<feature type="transmembrane region" description="Helical" evidence="1">
    <location>
        <begin position="314"/>
        <end position="332"/>
    </location>
</feature>
<evidence type="ECO:0000313" key="2">
    <source>
        <dbReference type="EMBL" id="GAA4780901.1"/>
    </source>
</evidence>
<name>A0ABP9AHQ5_9PSEU</name>
<proteinExistence type="predicted"/>
<gene>
    <name evidence="2" type="ORF">GCM10023200_12710</name>
</gene>
<organism evidence="2 3">
    <name type="scientific">Actinomycetospora chlora</name>
    <dbReference type="NCBI Taxonomy" id="663608"/>
    <lineage>
        <taxon>Bacteria</taxon>
        <taxon>Bacillati</taxon>
        <taxon>Actinomycetota</taxon>
        <taxon>Actinomycetes</taxon>
        <taxon>Pseudonocardiales</taxon>
        <taxon>Pseudonocardiaceae</taxon>
        <taxon>Actinomycetospora</taxon>
    </lineage>
</organism>
<feature type="transmembrane region" description="Helical" evidence="1">
    <location>
        <begin position="52"/>
        <end position="73"/>
    </location>
</feature>
<keyword evidence="1" id="KW-0812">Transmembrane</keyword>
<protein>
    <submittedName>
        <fullName evidence="2">Uncharacterized protein</fullName>
    </submittedName>
</protein>
<feature type="transmembrane region" description="Helical" evidence="1">
    <location>
        <begin position="390"/>
        <end position="413"/>
    </location>
</feature>
<evidence type="ECO:0000313" key="3">
    <source>
        <dbReference type="Proteomes" id="UP001500928"/>
    </source>
</evidence>
<keyword evidence="3" id="KW-1185">Reference proteome</keyword>